<dbReference type="InterPro" id="IPR051128">
    <property type="entry name" value="EgtD_Methyltrsf_superfamily"/>
</dbReference>
<dbReference type="InterPro" id="IPR005532">
    <property type="entry name" value="SUMF_dom"/>
</dbReference>
<gene>
    <name evidence="6" type="ORF">AWRI4619_LOCUS8456</name>
</gene>
<dbReference type="PANTHER" id="PTHR43397:SF1">
    <property type="entry name" value="ERGOTHIONEINE BIOSYNTHESIS PROTEIN 1"/>
    <property type="match status" value="1"/>
</dbReference>
<sequence length="328" mass="36848">MIPEEELLEKPIKLRNACIFYLGHIPTFMDIHLTRATHGKPTEPSSYPSIFERGIDPDVDDPEQCHAHSEIPDSWPPANEILDFQSKVRIRVKKLYASGQATKDRAVSRALWLSYEHEIMHLETLLYMLIQSEKTMAPPTTVMPDFQALALQARQGAVENQWFDIPAQEVEIGIEDPDDNSGPEHFFGWDNEKPKRTVQVPAFKAQGRPITNGEYAKYLEENRIDTLPASWQTLSRTNGEETTNGSSSAFLHGKAVRTVYGPIALKLALDWPVCASYDEIAGCARWMGGRIPTMEEARSIYRYVDEAKAKAHESLGANIPAVNASVQL</sequence>
<evidence type="ECO:0000256" key="3">
    <source>
        <dbReference type="ARBA" id="ARBA00037882"/>
    </source>
</evidence>
<proteinExistence type="predicted"/>
<keyword evidence="7" id="KW-1185">Reference proteome</keyword>
<dbReference type="Pfam" id="PF03781">
    <property type="entry name" value="FGE-sulfatase"/>
    <property type="match status" value="1"/>
</dbReference>
<evidence type="ECO:0000313" key="7">
    <source>
        <dbReference type="Proteomes" id="UP000716446"/>
    </source>
</evidence>
<dbReference type="SUPFAM" id="SSF56436">
    <property type="entry name" value="C-type lectin-like"/>
    <property type="match status" value="1"/>
</dbReference>
<evidence type="ECO:0008006" key="8">
    <source>
        <dbReference type="Google" id="ProtNLM"/>
    </source>
</evidence>
<name>A0A9N8JU41_9PEZI</name>
<accession>A0A9N8JU41</accession>
<dbReference type="InterPro" id="IPR016187">
    <property type="entry name" value="CTDL_fold"/>
</dbReference>
<dbReference type="Gene3D" id="3.90.1580.10">
    <property type="entry name" value="paralog of FGE (formylglycine-generating enzyme)"/>
    <property type="match status" value="1"/>
</dbReference>
<dbReference type="Proteomes" id="UP000716446">
    <property type="component" value="Unassembled WGS sequence"/>
</dbReference>
<dbReference type="EMBL" id="CAIJEN010000015">
    <property type="protein sequence ID" value="CAD0094735.1"/>
    <property type="molecule type" value="Genomic_DNA"/>
</dbReference>
<reference evidence="6" key="1">
    <citation type="submission" date="2020-06" db="EMBL/GenBank/DDBJ databases">
        <authorList>
            <person name="Onetto C."/>
        </authorList>
    </citation>
    <scope>NUCLEOTIDE SEQUENCE</scope>
</reference>
<evidence type="ECO:0000256" key="1">
    <source>
        <dbReference type="ARBA" id="ARBA00023002"/>
    </source>
</evidence>
<comment type="pathway">
    <text evidence="3">Amino-acid biosynthesis; ergothioneine biosynthesis.</text>
</comment>
<evidence type="ECO:0000313" key="6">
    <source>
        <dbReference type="EMBL" id="CAD0094735.1"/>
    </source>
</evidence>
<dbReference type="PANTHER" id="PTHR43397">
    <property type="entry name" value="ERGOTHIONEINE BIOSYNTHESIS PROTEIN 1"/>
    <property type="match status" value="1"/>
</dbReference>
<evidence type="ECO:0000256" key="2">
    <source>
        <dbReference type="ARBA" id="ARBA00023004"/>
    </source>
</evidence>
<evidence type="ECO:0000259" key="5">
    <source>
        <dbReference type="Pfam" id="PF12867"/>
    </source>
</evidence>
<dbReference type="Pfam" id="PF12867">
    <property type="entry name" value="DinB_2"/>
    <property type="match status" value="1"/>
</dbReference>
<comment type="caution">
    <text evidence="6">The sequence shown here is derived from an EMBL/GenBank/DDBJ whole genome shotgun (WGS) entry which is preliminary data.</text>
</comment>
<dbReference type="InterPro" id="IPR042095">
    <property type="entry name" value="SUMF_sf"/>
</dbReference>
<keyword evidence="1" id="KW-0560">Oxidoreductase</keyword>
<protein>
    <recommendedName>
        <fullName evidence="8">DinB-like domain-containing protein</fullName>
    </recommendedName>
</protein>
<feature type="domain" description="DinB-like" evidence="5">
    <location>
        <begin position="2"/>
        <end position="124"/>
    </location>
</feature>
<dbReference type="AlphaFoldDB" id="A0A9N8JU41"/>
<organism evidence="6 7">
    <name type="scientific">Aureobasidium vineae</name>
    <dbReference type="NCBI Taxonomy" id="2773715"/>
    <lineage>
        <taxon>Eukaryota</taxon>
        <taxon>Fungi</taxon>
        <taxon>Dikarya</taxon>
        <taxon>Ascomycota</taxon>
        <taxon>Pezizomycotina</taxon>
        <taxon>Dothideomycetes</taxon>
        <taxon>Dothideomycetidae</taxon>
        <taxon>Dothideales</taxon>
        <taxon>Saccotheciaceae</taxon>
        <taxon>Aureobasidium</taxon>
    </lineage>
</organism>
<evidence type="ECO:0000259" key="4">
    <source>
        <dbReference type="Pfam" id="PF03781"/>
    </source>
</evidence>
<dbReference type="InterPro" id="IPR024775">
    <property type="entry name" value="DinB-like"/>
</dbReference>
<feature type="domain" description="Sulfatase-modifying factor enzyme-like" evidence="4">
    <location>
        <begin position="184"/>
        <end position="296"/>
    </location>
</feature>
<keyword evidence="2" id="KW-0408">Iron</keyword>